<evidence type="ECO:0000256" key="7">
    <source>
        <dbReference type="PROSITE-ProRule" id="PRU00042"/>
    </source>
</evidence>
<keyword evidence="5" id="KW-0862">Zinc</keyword>
<evidence type="ECO:0000256" key="8">
    <source>
        <dbReference type="SAM" id="MobiDB-lite"/>
    </source>
</evidence>
<feature type="domain" description="C2H2-type" evidence="9">
    <location>
        <begin position="788"/>
        <end position="810"/>
    </location>
</feature>
<dbReference type="GO" id="GO:0008270">
    <property type="term" value="F:zinc ion binding"/>
    <property type="evidence" value="ECO:0007669"/>
    <property type="project" value="UniProtKB-KW"/>
</dbReference>
<feature type="domain" description="C2H2-type" evidence="9">
    <location>
        <begin position="760"/>
        <end position="787"/>
    </location>
</feature>
<dbReference type="InterPro" id="IPR016197">
    <property type="entry name" value="Chromo-like_dom_sf"/>
</dbReference>
<dbReference type="RefSeq" id="XP_066934902.1">
    <property type="nucleotide sequence ID" value="XM_067078801.1"/>
</dbReference>
<dbReference type="Proteomes" id="UP000594262">
    <property type="component" value="Unplaced"/>
</dbReference>
<reference evidence="10" key="1">
    <citation type="submission" date="2021-01" db="UniProtKB">
        <authorList>
            <consortium name="EnsemblMetazoa"/>
        </authorList>
    </citation>
    <scope>IDENTIFICATION</scope>
</reference>
<feature type="compositionally biased region" description="Basic and acidic residues" evidence="8">
    <location>
        <begin position="1"/>
        <end position="13"/>
    </location>
</feature>
<dbReference type="Pfam" id="PF12874">
    <property type="entry name" value="zf-met"/>
    <property type="match status" value="1"/>
</dbReference>
<feature type="domain" description="C2H2-type" evidence="9">
    <location>
        <begin position="320"/>
        <end position="347"/>
    </location>
</feature>
<dbReference type="GO" id="GO:0005634">
    <property type="term" value="C:nucleus"/>
    <property type="evidence" value="ECO:0007669"/>
    <property type="project" value="UniProtKB-SubCell"/>
</dbReference>
<dbReference type="GO" id="GO:0000981">
    <property type="term" value="F:DNA-binding transcription factor activity, RNA polymerase II-specific"/>
    <property type="evidence" value="ECO:0007669"/>
    <property type="project" value="TreeGrafter"/>
</dbReference>
<feature type="compositionally biased region" description="Low complexity" evidence="8">
    <location>
        <begin position="589"/>
        <end position="609"/>
    </location>
</feature>
<dbReference type="Pfam" id="PF13912">
    <property type="entry name" value="zf-C2H2_6"/>
    <property type="match status" value="1"/>
</dbReference>
<dbReference type="CDD" id="cd00024">
    <property type="entry name" value="CD_CSD"/>
    <property type="match status" value="1"/>
</dbReference>
<feature type="domain" description="C2H2-type" evidence="9">
    <location>
        <begin position="706"/>
        <end position="728"/>
    </location>
</feature>
<feature type="region of interest" description="Disordered" evidence="8">
    <location>
        <begin position="1"/>
        <end position="24"/>
    </location>
</feature>
<dbReference type="InterPro" id="IPR036236">
    <property type="entry name" value="Znf_C2H2_sf"/>
</dbReference>
<dbReference type="SUPFAM" id="SSF57667">
    <property type="entry name" value="beta-beta-alpha zinc fingers"/>
    <property type="match status" value="3"/>
</dbReference>
<feature type="domain" description="C2H2-type" evidence="9">
    <location>
        <begin position="499"/>
        <end position="526"/>
    </location>
</feature>
<dbReference type="InterPro" id="IPR013087">
    <property type="entry name" value="Znf_C2H2_type"/>
</dbReference>
<dbReference type="OrthoDB" id="10020990at2759"/>
<evidence type="ECO:0000256" key="1">
    <source>
        <dbReference type="ARBA" id="ARBA00004123"/>
    </source>
</evidence>
<dbReference type="PANTHER" id="PTHR24394:SF29">
    <property type="entry name" value="MYONEURIN"/>
    <property type="match status" value="1"/>
</dbReference>
<dbReference type="SMART" id="SM00355">
    <property type="entry name" value="ZnF_C2H2"/>
    <property type="match status" value="9"/>
</dbReference>
<dbReference type="Pfam" id="PF13894">
    <property type="entry name" value="zf-C2H2_4"/>
    <property type="match status" value="1"/>
</dbReference>
<proteinExistence type="predicted"/>
<evidence type="ECO:0000256" key="4">
    <source>
        <dbReference type="ARBA" id="ARBA00022771"/>
    </source>
</evidence>
<feature type="region of interest" description="Disordered" evidence="8">
    <location>
        <begin position="122"/>
        <end position="146"/>
    </location>
</feature>
<feature type="domain" description="C2H2-type" evidence="9">
    <location>
        <begin position="732"/>
        <end position="759"/>
    </location>
</feature>
<comment type="subcellular location">
    <subcellularLocation>
        <location evidence="1">Nucleus</location>
    </subcellularLocation>
</comment>
<accession>A0A7M5XBE1</accession>
<feature type="compositionally biased region" description="Basic and acidic residues" evidence="8">
    <location>
        <begin position="254"/>
        <end position="264"/>
    </location>
</feature>
<dbReference type="PANTHER" id="PTHR24394">
    <property type="entry name" value="ZINC FINGER PROTEIN"/>
    <property type="match status" value="1"/>
</dbReference>
<dbReference type="AlphaFoldDB" id="A0A7M5XBE1"/>
<feature type="compositionally biased region" description="Polar residues" evidence="8">
    <location>
        <begin position="128"/>
        <end position="145"/>
    </location>
</feature>
<keyword evidence="3" id="KW-0677">Repeat</keyword>
<evidence type="ECO:0000313" key="11">
    <source>
        <dbReference type="Proteomes" id="UP000594262"/>
    </source>
</evidence>
<evidence type="ECO:0000256" key="6">
    <source>
        <dbReference type="ARBA" id="ARBA00023242"/>
    </source>
</evidence>
<dbReference type="SUPFAM" id="SSF54160">
    <property type="entry name" value="Chromo domain-like"/>
    <property type="match status" value="1"/>
</dbReference>
<keyword evidence="6" id="KW-0539">Nucleus</keyword>
<dbReference type="FunFam" id="3.30.160.60:FF:000110">
    <property type="entry name" value="Zinc finger protein-like"/>
    <property type="match status" value="1"/>
</dbReference>
<evidence type="ECO:0000256" key="3">
    <source>
        <dbReference type="ARBA" id="ARBA00022737"/>
    </source>
</evidence>
<feature type="compositionally biased region" description="Polar residues" evidence="8">
    <location>
        <begin position="559"/>
        <end position="573"/>
    </location>
</feature>
<keyword evidence="4 7" id="KW-0863">Zinc-finger</keyword>
<name>A0A7M5XBE1_9CNID</name>
<dbReference type="PROSITE" id="PS50157">
    <property type="entry name" value="ZINC_FINGER_C2H2_2"/>
    <property type="match status" value="7"/>
</dbReference>
<feature type="region of interest" description="Disordered" evidence="8">
    <location>
        <begin position="558"/>
        <end position="642"/>
    </location>
</feature>
<sequence length="827" mass="95304">MVESTEVSHEERSASPSVHFDTVDGTAETVVEDNIEKPSKDQFFNGLETLEVDNILDSRNEQDCRQYLVSFKSWIAEEYLQDYNELLIKFWKQKDEEQLQNGNVPKDIPSKDKRSPQTPFAIQEDASTESSSSINIDNQSLSTETVDVERTYESEELLPPSFNRLERKLITDGIQATELPRLDSSEDTSYEWTLEKENHNIVHKKRKLKSLDDIVRKIAKQNDQVIHPAVTEDGLDVMRGYQGHVNFEESVTSEQKHVDEDTKRGSLKTVSPELLNGKAETIGESQLANGKHSPSNAHQEEQSPRKTQQTPAVKSRQRYHKCRYCSTLYSDPALLERHENSHFGRAIAPAPPPLVPVTDEKDAYNRHPHYGKNHRKEDESMIRKPIRNLLSRMCSNPESMNPELLLQKARRNIDIICPLCKVKFNKVLHFQQHFRISHPNTVNFICKGCHIVFLSNEEFENHDCTHVVTRGGYSTPCQRVDSTEFQHNDRTIQPQHHQYRCNLCSRTFNNRYHLNEHLEDHNDGSPPVCQICGKYFERMDSLNSHIIEHHAEMRRVNDRTFNGNRSPCASVTMGNEPRMCSKHGSQHTSPRNSEQSPSRSSSASYDSNEQQPYEPVRMIPTSRHHNENKPSYPYDQNKPTTKQRFPEADYYHPRNLPKEQSHIKPDPFMQLVPSPAQQPPQNAIKVSTPRGGGTPFNQQNGDPSVLICSKCGENFSSPSLYDIHMQSHKELFECEKCHKTFSVRSQYDFHMQSHENSKSHKCPYCHRSFSMKGNLRRHIRIHTNEAPYECPICFQRFRRSDGLKGHIKRHETLGESAPTDLLPSQAS</sequence>
<dbReference type="Gene3D" id="3.30.160.60">
    <property type="entry name" value="Classic Zinc Finger"/>
    <property type="match status" value="4"/>
</dbReference>
<feature type="domain" description="C2H2-type" evidence="9">
    <location>
        <begin position="527"/>
        <end position="554"/>
    </location>
</feature>
<evidence type="ECO:0000259" key="9">
    <source>
        <dbReference type="PROSITE" id="PS50157"/>
    </source>
</evidence>
<feature type="region of interest" description="Disordered" evidence="8">
    <location>
        <begin position="248"/>
        <end position="316"/>
    </location>
</feature>
<organism evidence="10 11">
    <name type="scientific">Clytia hemisphaerica</name>
    <dbReference type="NCBI Taxonomy" id="252671"/>
    <lineage>
        <taxon>Eukaryota</taxon>
        <taxon>Metazoa</taxon>
        <taxon>Cnidaria</taxon>
        <taxon>Hydrozoa</taxon>
        <taxon>Hydroidolina</taxon>
        <taxon>Leptothecata</taxon>
        <taxon>Obeliida</taxon>
        <taxon>Clytiidae</taxon>
        <taxon>Clytia</taxon>
    </lineage>
</organism>
<evidence type="ECO:0000256" key="5">
    <source>
        <dbReference type="ARBA" id="ARBA00022833"/>
    </source>
</evidence>
<keyword evidence="2" id="KW-0479">Metal-binding</keyword>
<evidence type="ECO:0000256" key="2">
    <source>
        <dbReference type="ARBA" id="ARBA00022723"/>
    </source>
</evidence>
<dbReference type="PROSITE" id="PS00028">
    <property type="entry name" value="ZINC_FINGER_C2H2_1"/>
    <property type="match status" value="9"/>
</dbReference>
<dbReference type="EnsemblMetazoa" id="CLYHEMT020647.1">
    <property type="protein sequence ID" value="CLYHEMP020647.1"/>
    <property type="gene ID" value="CLYHEMG020647"/>
</dbReference>
<protein>
    <recommendedName>
        <fullName evidence="9">C2H2-type domain-containing protein</fullName>
    </recommendedName>
</protein>
<dbReference type="GeneID" id="136822535"/>
<dbReference type="Pfam" id="PF00096">
    <property type="entry name" value="zf-C2H2"/>
    <property type="match status" value="3"/>
</dbReference>
<evidence type="ECO:0000313" key="10">
    <source>
        <dbReference type="EnsemblMetazoa" id="CLYHEMP020647.1"/>
    </source>
</evidence>
<keyword evidence="11" id="KW-1185">Reference proteome</keyword>
<feature type="compositionally biased region" description="Polar residues" evidence="8">
    <location>
        <begin position="283"/>
        <end position="297"/>
    </location>
</feature>